<comment type="caution">
    <text evidence="1">The sequence shown here is derived from an EMBL/GenBank/DDBJ whole genome shotgun (WGS) entry which is preliminary data.</text>
</comment>
<dbReference type="OrthoDB" id="5889481at2759"/>
<proteinExistence type="predicted"/>
<name>A0A2G5S8H8_9PELO</name>
<sequence>MDPPEMPKMLTQLSSICVLEYLSWERRQYIVSQYPEIRKAEKSLPLHLDTLRIAVDGIQLNEAIYHLVRRISYQNSVPYKKLIQWDLKNRHEVLPGDFCVGFPQGYIFNQKPPTKNPPFVWTTVLQTDLRNPKSDKILGYLPSVYDKLPIHVAFKKVVNGLIGNRPMVYTKKLAFEHLSIWDAEERGGVSKIYRLPVDLKIQAEILKSCWFSFSYDELDVISTILGPKPLKEFSTQLDNYEIFTHPIILNSEKLVLWCGRMDFDHQRINHRHIHLKNHWRITGLIEEWIGSDHDVEMEFSGIFKAVDKSYWTLKAHEEMIKKMMYLKKCESGGRKVKPDERFVF</sequence>
<dbReference type="AlphaFoldDB" id="A0A2G5S8H8"/>
<keyword evidence="2" id="KW-1185">Reference proteome</keyword>
<dbReference type="PANTHER" id="PTHR31379">
    <property type="entry name" value="F-BOX C PROTEIN-RELATED-RELATED"/>
    <property type="match status" value="1"/>
</dbReference>
<evidence type="ECO:0008006" key="3">
    <source>
        <dbReference type="Google" id="ProtNLM"/>
    </source>
</evidence>
<dbReference type="Proteomes" id="UP000230233">
    <property type="component" value="Unassembled WGS sequence"/>
</dbReference>
<protein>
    <recommendedName>
        <fullName evidence="3">DUF38 domain-containing protein</fullName>
    </recommendedName>
</protein>
<accession>A0A2G5S8H8</accession>
<dbReference type="PANTHER" id="PTHR31379:SF1">
    <property type="entry name" value="F-BOX C PROTEIN-RELATED"/>
    <property type="match status" value="1"/>
</dbReference>
<evidence type="ECO:0000313" key="2">
    <source>
        <dbReference type="Proteomes" id="UP000230233"/>
    </source>
</evidence>
<dbReference type="InterPro" id="IPR021942">
    <property type="entry name" value="DUF3557"/>
</dbReference>
<organism evidence="1 2">
    <name type="scientific">Caenorhabditis nigoni</name>
    <dbReference type="NCBI Taxonomy" id="1611254"/>
    <lineage>
        <taxon>Eukaryota</taxon>
        <taxon>Metazoa</taxon>
        <taxon>Ecdysozoa</taxon>
        <taxon>Nematoda</taxon>
        <taxon>Chromadorea</taxon>
        <taxon>Rhabditida</taxon>
        <taxon>Rhabditina</taxon>
        <taxon>Rhabditomorpha</taxon>
        <taxon>Rhabditoidea</taxon>
        <taxon>Rhabditidae</taxon>
        <taxon>Peloderinae</taxon>
        <taxon>Caenorhabditis</taxon>
    </lineage>
</organism>
<reference evidence="2" key="1">
    <citation type="submission" date="2017-10" db="EMBL/GenBank/DDBJ databases">
        <title>Rapid genome shrinkage in a self-fertile nematode reveals novel sperm competition proteins.</title>
        <authorList>
            <person name="Yin D."/>
            <person name="Schwarz E.M."/>
            <person name="Thomas C.G."/>
            <person name="Felde R.L."/>
            <person name="Korf I.F."/>
            <person name="Cutter A.D."/>
            <person name="Schartner C.M."/>
            <person name="Ralston E.J."/>
            <person name="Meyer B.J."/>
            <person name="Haag E.S."/>
        </authorList>
    </citation>
    <scope>NUCLEOTIDE SEQUENCE [LARGE SCALE GENOMIC DNA]</scope>
    <source>
        <strain evidence="2">JU1422</strain>
    </source>
</reference>
<gene>
    <name evidence="1" type="ORF">B9Z55_029110</name>
</gene>
<dbReference type="Pfam" id="PF12078">
    <property type="entry name" value="DUF3557"/>
    <property type="match status" value="1"/>
</dbReference>
<dbReference type="EMBL" id="PDUG01000099">
    <property type="protein sequence ID" value="PIC11394.1"/>
    <property type="molecule type" value="Genomic_DNA"/>
</dbReference>
<evidence type="ECO:0000313" key="1">
    <source>
        <dbReference type="EMBL" id="PIC11394.1"/>
    </source>
</evidence>